<gene>
    <name evidence="2" type="ORF">HUK83_19410</name>
</gene>
<feature type="domain" description="Chorismate-utilising enzyme C-terminal" evidence="1">
    <location>
        <begin position="2"/>
        <end position="155"/>
    </location>
</feature>
<dbReference type="GO" id="GO:0000162">
    <property type="term" value="P:L-tryptophan biosynthetic process"/>
    <property type="evidence" value="ECO:0007669"/>
    <property type="project" value="TreeGrafter"/>
</dbReference>
<dbReference type="RefSeq" id="WP_176627342.1">
    <property type="nucleotide sequence ID" value="NZ_JABXXQ010000898.1"/>
</dbReference>
<dbReference type="Pfam" id="PF00425">
    <property type="entry name" value="Chorismate_bind"/>
    <property type="match status" value="1"/>
</dbReference>
<accession>A0A850NW09</accession>
<feature type="non-terminal residue" evidence="2">
    <location>
        <position position="1"/>
    </location>
</feature>
<dbReference type="InterPro" id="IPR005801">
    <property type="entry name" value="ADC_synthase"/>
</dbReference>
<evidence type="ECO:0000259" key="1">
    <source>
        <dbReference type="Pfam" id="PF00425"/>
    </source>
</evidence>
<dbReference type="GO" id="GO:0046820">
    <property type="term" value="F:4-amino-4-deoxychorismate synthase activity"/>
    <property type="evidence" value="ECO:0007669"/>
    <property type="project" value="TreeGrafter"/>
</dbReference>
<dbReference type="AlphaFoldDB" id="A0A850NW09"/>
<dbReference type="PRINTS" id="PR00095">
    <property type="entry name" value="ANTSNTHASEI"/>
</dbReference>
<dbReference type="Gene3D" id="3.60.120.10">
    <property type="entry name" value="Anthranilate synthase"/>
    <property type="match status" value="1"/>
</dbReference>
<proteinExistence type="predicted"/>
<protein>
    <submittedName>
        <fullName evidence="2">Chorismate-binding protein</fullName>
    </submittedName>
</protein>
<comment type="caution">
    <text evidence="2">The sequence shown here is derived from an EMBL/GenBank/DDBJ whole genome shotgun (WGS) entry which is preliminary data.</text>
</comment>
<reference evidence="2 3" key="1">
    <citation type="submission" date="2020-06" db="EMBL/GenBank/DDBJ databases">
        <title>Description of novel acetic acid bacteria.</title>
        <authorList>
            <person name="Sombolestani A."/>
        </authorList>
    </citation>
    <scope>NUCLEOTIDE SEQUENCE [LARGE SCALE GENOMIC DNA]</scope>
    <source>
        <strain evidence="2 3">LMG 26838</strain>
    </source>
</reference>
<dbReference type="EMBL" id="JABXXQ010000898">
    <property type="protein sequence ID" value="NVN32500.1"/>
    <property type="molecule type" value="Genomic_DNA"/>
</dbReference>
<dbReference type="SUPFAM" id="SSF56322">
    <property type="entry name" value="ADC synthase"/>
    <property type="match status" value="1"/>
</dbReference>
<dbReference type="InterPro" id="IPR019999">
    <property type="entry name" value="Anth_synth_I-like"/>
</dbReference>
<dbReference type="InterPro" id="IPR015890">
    <property type="entry name" value="Chorismate_C"/>
</dbReference>
<dbReference type="PANTHER" id="PTHR11236:SF50">
    <property type="entry name" value="AMINODEOXYCHORISMATE SYNTHASE COMPONENT 1"/>
    <property type="match status" value="1"/>
</dbReference>
<dbReference type="PANTHER" id="PTHR11236">
    <property type="entry name" value="AMINOBENZOATE/ANTHRANILATE SYNTHASE"/>
    <property type="match status" value="1"/>
</dbReference>
<evidence type="ECO:0000313" key="2">
    <source>
        <dbReference type="EMBL" id="NVN32500.1"/>
    </source>
</evidence>
<evidence type="ECO:0000313" key="3">
    <source>
        <dbReference type="Proteomes" id="UP000565205"/>
    </source>
</evidence>
<name>A0A850NW09_9PROT</name>
<sequence length="162" mass="16758">AAAALAASDKDRAENLMIVDLMRNDLARVARIGSVRVPQLNAVESFAAVHHLVSCVTAELAPGCGAVDLLRACLPGGSITGAPKRAAMQLIDRVENRARDAYCGSVVRIGDDGAMDSSIVIRSLGVGEHWLGADAGGGITAGSDPQAEYDEAQLKLARLIAP</sequence>
<dbReference type="Proteomes" id="UP000565205">
    <property type="component" value="Unassembled WGS sequence"/>
</dbReference>
<organism evidence="2 3">
    <name type="scientific">Endobacter medicaginis</name>
    <dbReference type="NCBI Taxonomy" id="1181271"/>
    <lineage>
        <taxon>Bacteria</taxon>
        <taxon>Pseudomonadati</taxon>
        <taxon>Pseudomonadota</taxon>
        <taxon>Alphaproteobacteria</taxon>
        <taxon>Acetobacterales</taxon>
        <taxon>Acetobacteraceae</taxon>
        <taxon>Endobacter</taxon>
    </lineage>
</organism>